<dbReference type="RefSeq" id="WP_407337828.1">
    <property type="nucleotide sequence ID" value="NZ_CP136862.1"/>
</dbReference>
<protein>
    <submittedName>
        <fullName evidence="3">DUF6134 family protein</fullName>
    </submittedName>
</protein>
<dbReference type="EMBL" id="CP136862">
    <property type="protein sequence ID" value="WOJ88391.1"/>
    <property type="molecule type" value="Genomic_DNA"/>
</dbReference>
<reference evidence="3 4" key="1">
    <citation type="submission" date="2023-10" db="EMBL/GenBank/DDBJ databases">
        <title>Novel methanotroph of the genus Methylocapsa from a subarctic wetland.</title>
        <authorList>
            <person name="Belova S.E."/>
            <person name="Oshkin I.Y."/>
            <person name="Miroshnikov K."/>
            <person name="Dedysh S.N."/>
        </authorList>
    </citation>
    <scope>NUCLEOTIDE SEQUENCE [LARGE SCALE GENOMIC DNA]</scope>
    <source>
        <strain evidence="3 4">RX1</strain>
    </source>
</reference>
<proteinExistence type="predicted"/>
<feature type="compositionally biased region" description="Basic and acidic residues" evidence="1">
    <location>
        <begin position="34"/>
        <end position="48"/>
    </location>
</feature>
<evidence type="ECO:0000313" key="3">
    <source>
        <dbReference type="EMBL" id="WOJ88391.1"/>
    </source>
</evidence>
<keyword evidence="2" id="KW-0732">Signal</keyword>
<keyword evidence="4" id="KW-1185">Reference proteome</keyword>
<dbReference type="InterPro" id="IPR045767">
    <property type="entry name" value="DUF6134"/>
</dbReference>
<evidence type="ECO:0000256" key="1">
    <source>
        <dbReference type="SAM" id="MobiDB-lite"/>
    </source>
</evidence>
<accession>A0ABZ0HNC0</accession>
<sequence>MMMRFLGNMLAFLSAALVSLALALLAPASSRAEQAPRVDAPPRQDAPRVDTPSPRVDTPPAPIKIHEVFEVDREGDKIGATTIDIDRQNDVTTVKLATSISVKVMFIEAYRYEHASTEIWKSGQLVSYKSQTDDNGTKHTVEVGPGSSPDKLSLIVDGKKSDIGKAFAPASLWSRDVVNRSDLFQTDNGKRLSIKVKDAGEETLVIRGVKRQTHHYKISDKTPGEFDRDVWFDGDLLVRMKLLGSDRSTIVSDLR</sequence>
<name>A0ABZ0HNC0_9HYPH</name>
<organism evidence="3 4">
    <name type="scientific">Methylocapsa polymorpha</name>
    <dbReference type="NCBI Taxonomy" id="3080828"/>
    <lineage>
        <taxon>Bacteria</taxon>
        <taxon>Pseudomonadati</taxon>
        <taxon>Pseudomonadota</taxon>
        <taxon>Alphaproteobacteria</taxon>
        <taxon>Hyphomicrobiales</taxon>
        <taxon>Beijerinckiaceae</taxon>
        <taxon>Methylocapsa</taxon>
    </lineage>
</organism>
<gene>
    <name evidence="3" type="ORF">RZS28_11135</name>
</gene>
<evidence type="ECO:0000313" key="4">
    <source>
        <dbReference type="Proteomes" id="UP001626536"/>
    </source>
</evidence>
<feature type="region of interest" description="Disordered" evidence="1">
    <location>
        <begin position="32"/>
        <end position="61"/>
    </location>
</feature>
<feature type="signal peptide" evidence="2">
    <location>
        <begin position="1"/>
        <end position="28"/>
    </location>
</feature>
<feature type="chain" id="PRO_5045820014" evidence="2">
    <location>
        <begin position="29"/>
        <end position="255"/>
    </location>
</feature>
<evidence type="ECO:0000256" key="2">
    <source>
        <dbReference type="SAM" id="SignalP"/>
    </source>
</evidence>
<dbReference type="Pfam" id="PF19630">
    <property type="entry name" value="DUF6134"/>
    <property type="match status" value="1"/>
</dbReference>
<dbReference type="Proteomes" id="UP001626536">
    <property type="component" value="Chromosome"/>
</dbReference>